<organism evidence="2 3">
    <name type="scientific">Neurospora tetrasperma (strain FGSC 2508 / ATCC MYA-4615 / P0657)</name>
    <dbReference type="NCBI Taxonomy" id="510951"/>
    <lineage>
        <taxon>Eukaryota</taxon>
        <taxon>Fungi</taxon>
        <taxon>Dikarya</taxon>
        <taxon>Ascomycota</taxon>
        <taxon>Pezizomycotina</taxon>
        <taxon>Sordariomycetes</taxon>
        <taxon>Sordariomycetidae</taxon>
        <taxon>Sordariales</taxon>
        <taxon>Sordariaceae</taxon>
        <taxon>Neurospora</taxon>
    </lineage>
</organism>
<proteinExistence type="predicted"/>
<dbReference type="KEGG" id="nte:NEUTE1DRAFT116767"/>
<dbReference type="GeneID" id="20823118"/>
<dbReference type="EMBL" id="GL891304">
    <property type="protein sequence ID" value="EGO57309.1"/>
    <property type="molecule type" value="Genomic_DNA"/>
</dbReference>
<dbReference type="AlphaFoldDB" id="F8MJX2"/>
<feature type="compositionally biased region" description="Polar residues" evidence="1">
    <location>
        <begin position="25"/>
        <end position="40"/>
    </location>
</feature>
<evidence type="ECO:0000256" key="1">
    <source>
        <dbReference type="SAM" id="MobiDB-lite"/>
    </source>
</evidence>
<sequence>MERIAGSISSHKSKHVNARGDSKESIQSGQARPGPSTTRCGANMSLKIRES</sequence>
<reference evidence="3" key="1">
    <citation type="journal article" date="2011" name="Genetics">
        <title>Massive changes in genome architecture accompany the transition to self-fertility in the filamentous fungus Neurospora tetrasperma.</title>
        <authorList>
            <person name="Ellison C.E."/>
            <person name="Stajich J.E."/>
            <person name="Jacobson D.J."/>
            <person name="Natvig D.O."/>
            <person name="Lapidus A."/>
            <person name="Foster B."/>
            <person name="Aerts A."/>
            <person name="Riley R."/>
            <person name="Lindquist E.A."/>
            <person name="Grigoriev I.V."/>
            <person name="Taylor J.W."/>
        </authorList>
    </citation>
    <scope>NUCLEOTIDE SEQUENCE [LARGE SCALE GENOMIC DNA]</scope>
    <source>
        <strain evidence="3">FGSC 2508 / P0657</strain>
    </source>
</reference>
<keyword evidence="3" id="KW-1185">Reference proteome</keyword>
<accession>F8MJX2</accession>
<dbReference type="RefSeq" id="XP_009850452.1">
    <property type="nucleotide sequence ID" value="XM_009852150.1"/>
</dbReference>
<evidence type="ECO:0000313" key="3">
    <source>
        <dbReference type="Proteomes" id="UP000008065"/>
    </source>
</evidence>
<protein>
    <submittedName>
        <fullName evidence="2">Uncharacterized protein</fullName>
    </submittedName>
</protein>
<dbReference type="Proteomes" id="UP000008065">
    <property type="component" value="Unassembled WGS sequence"/>
</dbReference>
<gene>
    <name evidence="2" type="ORF">NEUTE1DRAFT_116767</name>
</gene>
<feature type="region of interest" description="Disordered" evidence="1">
    <location>
        <begin position="1"/>
        <end position="51"/>
    </location>
</feature>
<name>F8MJX2_NEUT8</name>
<dbReference type="VEuPathDB" id="FungiDB:NEUTE1DRAFT_116767"/>
<evidence type="ECO:0000313" key="2">
    <source>
        <dbReference type="EMBL" id="EGO57309.1"/>
    </source>
</evidence>
<dbReference type="HOGENOM" id="CLU_3106971_0_0_1"/>